<dbReference type="Pfam" id="PF02493">
    <property type="entry name" value="MORN"/>
    <property type="match status" value="3"/>
</dbReference>
<evidence type="ECO:0000256" key="1">
    <source>
        <dbReference type="ARBA" id="ARBA00022737"/>
    </source>
</evidence>
<comment type="caution">
    <text evidence="4">The sequence shown here is derived from an EMBL/GenBank/DDBJ whole genome shotgun (WGS) entry which is preliminary data.</text>
</comment>
<dbReference type="InterPro" id="IPR003409">
    <property type="entry name" value="MORN"/>
</dbReference>
<dbReference type="EMBL" id="JWZX01002673">
    <property type="protein sequence ID" value="KOO27742.1"/>
    <property type="molecule type" value="Genomic_DNA"/>
</dbReference>
<accession>A0A0M0JN41</accession>
<evidence type="ECO:0000256" key="2">
    <source>
        <dbReference type="SAM" id="Coils"/>
    </source>
</evidence>
<proteinExistence type="predicted"/>
<reference evidence="5" key="1">
    <citation type="journal article" date="2015" name="PLoS Genet.">
        <title>Genome Sequence and Transcriptome Analyses of Chrysochromulina tobin: Metabolic Tools for Enhanced Algal Fitness in the Prominent Order Prymnesiales (Haptophyceae).</title>
        <authorList>
            <person name="Hovde B.T."/>
            <person name="Deodato C.R."/>
            <person name="Hunsperger H.M."/>
            <person name="Ryken S.A."/>
            <person name="Yost W."/>
            <person name="Jha R.K."/>
            <person name="Patterson J."/>
            <person name="Monnat R.J. Jr."/>
            <person name="Barlow S.B."/>
            <person name="Starkenburg S.R."/>
            <person name="Cattolico R.A."/>
        </authorList>
    </citation>
    <scope>NUCLEOTIDE SEQUENCE</scope>
    <source>
        <strain evidence="5">CCMP291</strain>
    </source>
</reference>
<dbReference type="Pfam" id="PF13516">
    <property type="entry name" value="LRR_6"/>
    <property type="match status" value="1"/>
</dbReference>
<dbReference type="PANTHER" id="PTHR43215:SF14">
    <property type="entry name" value="RADIAL SPOKE HEAD 1 HOMOLOG"/>
    <property type="match status" value="1"/>
</dbReference>
<dbReference type="SMART" id="SM00368">
    <property type="entry name" value="LRR_RI"/>
    <property type="match status" value="3"/>
</dbReference>
<keyword evidence="4" id="KW-0418">Kinase</keyword>
<keyword evidence="1" id="KW-0677">Repeat</keyword>
<keyword evidence="2" id="KW-0175">Coiled coil</keyword>
<dbReference type="SMART" id="SM00698">
    <property type="entry name" value="MORN"/>
    <property type="match status" value="2"/>
</dbReference>
<dbReference type="OrthoDB" id="423343at2759"/>
<feature type="region of interest" description="Disordered" evidence="3">
    <location>
        <begin position="98"/>
        <end position="125"/>
    </location>
</feature>
<keyword evidence="5" id="KW-1185">Reference proteome</keyword>
<gene>
    <name evidence="4" type="ORF">Ctob_003772</name>
</gene>
<feature type="compositionally biased region" description="Polar residues" evidence="3">
    <location>
        <begin position="205"/>
        <end position="215"/>
    </location>
</feature>
<dbReference type="SUPFAM" id="SSF52047">
    <property type="entry name" value="RNI-like"/>
    <property type="match status" value="1"/>
</dbReference>
<dbReference type="InterPro" id="IPR001611">
    <property type="entry name" value="Leu-rich_rpt"/>
</dbReference>
<evidence type="ECO:0000256" key="3">
    <source>
        <dbReference type="SAM" id="MobiDB-lite"/>
    </source>
</evidence>
<organism evidence="4 5">
    <name type="scientific">Chrysochromulina tobinii</name>
    <dbReference type="NCBI Taxonomy" id="1460289"/>
    <lineage>
        <taxon>Eukaryota</taxon>
        <taxon>Haptista</taxon>
        <taxon>Haptophyta</taxon>
        <taxon>Prymnesiophyceae</taxon>
        <taxon>Prymnesiales</taxon>
        <taxon>Chrysochromulinaceae</taxon>
        <taxon>Chrysochromulina</taxon>
    </lineage>
</organism>
<evidence type="ECO:0000313" key="5">
    <source>
        <dbReference type="Proteomes" id="UP000037460"/>
    </source>
</evidence>
<feature type="region of interest" description="Disordered" evidence="3">
    <location>
        <begin position="193"/>
        <end position="256"/>
    </location>
</feature>
<name>A0A0M0JN41_9EUKA</name>
<protein>
    <submittedName>
        <fullName evidence="4">Phosphatidylinositol-4-phosphate 5-kinase</fullName>
    </submittedName>
</protein>
<dbReference type="Gene3D" id="2.20.110.10">
    <property type="entry name" value="Histone H3 K4-specific methyltransferase SET7/9 N-terminal domain"/>
    <property type="match status" value="1"/>
</dbReference>
<feature type="region of interest" description="Disordered" evidence="3">
    <location>
        <begin position="562"/>
        <end position="586"/>
    </location>
</feature>
<dbReference type="Gene3D" id="3.80.10.10">
    <property type="entry name" value="Ribonuclease Inhibitor"/>
    <property type="match status" value="1"/>
</dbReference>
<keyword evidence="4" id="KW-0808">Transferase</keyword>
<dbReference type="PANTHER" id="PTHR43215">
    <property type="entry name" value="RADIAL SPOKE HEAD 1 HOMOLOG"/>
    <property type="match status" value="1"/>
</dbReference>
<feature type="region of interest" description="Disordered" evidence="3">
    <location>
        <begin position="1"/>
        <end position="25"/>
    </location>
</feature>
<feature type="compositionally biased region" description="Low complexity" evidence="3">
    <location>
        <begin position="216"/>
        <end position="227"/>
    </location>
</feature>
<dbReference type="AlphaFoldDB" id="A0A0M0JN41"/>
<evidence type="ECO:0000313" key="4">
    <source>
        <dbReference type="EMBL" id="KOO27742.1"/>
    </source>
</evidence>
<sequence length="684" mass="71173">MANTPAPPYEGATNARGEPHGEGRRVFSSGHIYEGQWVDGKTEGFGRFTYPDGQVFEGQWMGGRRNGPGKLMMVGGETITGKWVDDALSGPVRRYATPEEAPALAPNGRQERAPIEGSPGAPRAAAAPLAMPGGSGMMAQQQQAAAAQADVQWLRESHDVVWQLNVELQMENEKLVAENRRLRLKLRTMLQEQQNNASSQSSASGVSIATAQNKPSNCGSSSQSSASEPPKVVEGRLRRKKKTTDEKSASASASASAQDLSLLSKLLEMSKPRPNETAAAAAAPPKVAPESDADARERRRKIVHELCERAQAELRDRASARAWTALHRLDSASEVERFARSLLAMLLEPVRKLPVESDRALQEAAERVREALDAVLGWPEALERIVRHTGRELSQLLELSELHLEGLPLGAAGAGVAALLVRASRQLKSLDLGRTGLGDVGASVLADALRTGGGRLSLLRLHENRIGNTGGSALAALLASQQLTVGAVVSARLEKVDLRANTFDLVTEQALRQAGGSRIILNERELQDSAACFSGGGAASAGGCVASRGSCDVDSFLRFVSTSAPAPPAPVPPPRPSLGISDYGQGQSRTDADAFLNFGRGSCSGATASAAASAAPARGRTSLQPPAAQPAAAAGGGSCSDAATFLCSSCGGSSASSSGGKGVSFSAAAQDSLSAADFLSSIGS</sequence>
<dbReference type="Proteomes" id="UP000037460">
    <property type="component" value="Unassembled WGS sequence"/>
</dbReference>
<dbReference type="SUPFAM" id="SSF82185">
    <property type="entry name" value="Histone H3 K4-specific methyltransferase SET7/9 N-terminal domain"/>
    <property type="match status" value="1"/>
</dbReference>
<feature type="compositionally biased region" description="Low complexity" evidence="3">
    <location>
        <begin position="193"/>
        <end position="204"/>
    </location>
</feature>
<dbReference type="GO" id="GO:0016301">
    <property type="term" value="F:kinase activity"/>
    <property type="evidence" value="ECO:0007669"/>
    <property type="project" value="UniProtKB-KW"/>
</dbReference>
<feature type="region of interest" description="Disordered" evidence="3">
    <location>
        <begin position="273"/>
        <end position="296"/>
    </location>
</feature>
<feature type="compositionally biased region" description="Pro residues" evidence="3">
    <location>
        <begin position="565"/>
        <end position="576"/>
    </location>
</feature>
<feature type="coiled-coil region" evidence="2">
    <location>
        <begin position="165"/>
        <end position="192"/>
    </location>
</feature>
<dbReference type="InterPro" id="IPR032675">
    <property type="entry name" value="LRR_dom_sf"/>
</dbReference>